<feature type="compositionally biased region" description="Basic and acidic residues" evidence="2">
    <location>
        <begin position="21"/>
        <end position="32"/>
    </location>
</feature>
<dbReference type="InParanoid" id="A0A1X7TTD1"/>
<organism evidence="3">
    <name type="scientific">Amphimedon queenslandica</name>
    <name type="common">Sponge</name>
    <dbReference type="NCBI Taxonomy" id="400682"/>
    <lineage>
        <taxon>Eukaryota</taxon>
        <taxon>Metazoa</taxon>
        <taxon>Porifera</taxon>
        <taxon>Demospongiae</taxon>
        <taxon>Heteroscleromorpha</taxon>
        <taxon>Haplosclerida</taxon>
        <taxon>Niphatidae</taxon>
        <taxon>Amphimedon</taxon>
    </lineage>
</organism>
<reference evidence="3" key="1">
    <citation type="submission" date="2017-05" db="UniProtKB">
        <authorList>
            <consortium name="EnsemblMetazoa"/>
        </authorList>
    </citation>
    <scope>IDENTIFICATION</scope>
</reference>
<name>A0A1X7TTD1_AMPQE</name>
<keyword evidence="1" id="KW-0175">Coiled coil</keyword>
<dbReference type="AlphaFoldDB" id="A0A1X7TTD1"/>
<feature type="region of interest" description="Disordered" evidence="2">
    <location>
        <begin position="1"/>
        <end position="67"/>
    </location>
</feature>
<feature type="compositionally biased region" description="Low complexity" evidence="2">
    <location>
        <begin position="41"/>
        <end position="50"/>
    </location>
</feature>
<evidence type="ECO:0000313" key="3">
    <source>
        <dbReference type="EnsemblMetazoa" id="Aqu2.1.18287_001"/>
    </source>
</evidence>
<proteinExistence type="predicted"/>
<evidence type="ECO:0000256" key="2">
    <source>
        <dbReference type="SAM" id="MobiDB-lite"/>
    </source>
</evidence>
<dbReference type="EnsemblMetazoa" id="Aqu2.1.18287_001">
    <property type="protein sequence ID" value="Aqu2.1.18287_001"/>
    <property type="gene ID" value="Aqu2.1.18287"/>
</dbReference>
<feature type="coiled-coil region" evidence="1">
    <location>
        <begin position="77"/>
        <end position="111"/>
    </location>
</feature>
<protein>
    <submittedName>
        <fullName evidence="3">Uncharacterized protein</fullName>
    </submittedName>
</protein>
<evidence type="ECO:0000256" key="1">
    <source>
        <dbReference type="SAM" id="Coils"/>
    </source>
</evidence>
<sequence>MISTHQGMDKCASLLKALLSPRKDQKENDHPKTPRPRPRQLSLSATSSSKAESRKRTCGGQSHENIVTKPVQTVSDNMRHSANKKQAHKNLKKLQEEKNELGQQYAAKIDVLEEVQKEERDTLTLKLSQLEIGLREIETQWKEKYREDIELEQQELYDENQMLKLSVAEKETELLQSQDALLELRQCLAHMLIDLKPSSETEWFMISQKDVSTIQAIVNTGQMIKMKKKRMHIP</sequence>
<accession>A0A1X7TTD1</accession>